<name>A0A699VQ78_TANCI</name>
<dbReference type="EMBL" id="BKCJ011456274">
    <property type="protein sequence ID" value="GFD35241.1"/>
    <property type="molecule type" value="Genomic_DNA"/>
</dbReference>
<organism evidence="2">
    <name type="scientific">Tanacetum cinerariifolium</name>
    <name type="common">Dalmatian daisy</name>
    <name type="synonym">Chrysanthemum cinerariifolium</name>
    <dbReference type="NCBI Taxonomy" id="118510"/>
    <lineage>
        <taxon>Eukaryota</taxon>
        <taxon>Viridiplantae</taxon>
        <taxon>Streptophyta</taxon>
        <taxon>Embryophyta</taxon>
        <taxon>Tracheophyta</taxon>
        <taxon>Spermatophyta</taxon>
        <taxon>Magnoliopsida</taxon>
        <taxon>eudicotyledons</taxon>
        <taxon>Gunneridae</taxon>
        <taxon>Pentapetalae</taxon>
        <taxon>asterids</taxon>
        <taxon>campanulids</taxon>
        <taxon>Asterales</taxon>
        <taxon>Asteraceae</taxon>
        <taxon>Asteroideae</taxon>
        <taxon>Anthemideae</taxon>
        <taxon>Anthemidinae</taxon>
        <taxon>Tanacetum</taxon>
    </lineage>
</organism>
<reference evidence="2" key="1">
    <citation type="journal article" date="2019" name="Sci. Rep.">
        <title>Draft genome of Tanacetum cinerariifolium, the natural source of mosquito coil.</title>
        <authorList>
            <person name="Yamashiro T."/>
            <person name="Shiraishi A."/>
            <person name="Satake H."/>
            <person name="Nakayama K."/>
        </authorList>
    </citation>
    <scope>NUCLEOTIDE SEQUENCE</scope>
</reference>
<feature type="region of interest" description="Disordered" evidence="1">
    <location>
        <begin position="1"/>
        <end position="89"/>
    </location>
</feature>
<accession>A0A699VQ78</accession>
<comment type="caution">
    <text evidence="2">The sequence shown here is derived from an EMBL/GenBank/DDBJ whole genome shotgun (WGS) entry which is preliminary data.</text>
</comment>
<feature type="compositionally biased region" description="Polar residues" evidence="1">
    <location>
        <begin position="1"/>
        <end position="12"/>
    </location>
</feature>
<gene>
    <name evidence="2" type="ORF">Tci_907210</name>
</gene>
<evidence type="ECO:0000313" key="2">
    <source>
        <dbReference type="EMBL" id="GFD35241.1"/>
    </source>
</evidence>
<proteinExistence type="predicted"/>
<sequence length="89" mass="10187">MMMGTKMNNPPLDQTGGPRDEENERSQSQQALQRRKLPGRLASLHKGLNLDKRAANDQPITEASQHPKWFSQQKKPPTLDRDWNKTLPV</sequence>
<evidence type="ECO:0000256" key="1">
    <source>
        <dbReference type="SAM" id="MobiDB-lite"/>
    </source>
</evidence>
<protein>
    <submittedName>
        <fullName evidence="2">Uncharacterized protein</fullName>
    </submittedName>
</protein>
<feature type="compositionally biased region" description="Polar residues" evidence="1">
    <location>
        <begin position="58"/>
        <end position="75"/>
    </location>
</feature>
<feature type="non-terminal residue" evidence="2">
    <location>
        <position position="89"/>
    </location>
</feature>
<dbReference type="AlphaFoldDB" id="A0A699VQ78"/>
<feature type="compositionally biased region" description="Basic and acidic residues" evidence="1">
    <location>
        <begin position="77"/>
        <end position="89"/>
    </location>
</feature>